<gene>
    <name evidence="2" type="ORF">APS56_05245</name>
</gene>
<dbReference type="RefSeq" id="WP_054725601.1">
    <property type="nucleotide sequence ID" value="NZ_CP012898.1"/>
</dbReference>
<dbReference type="SUPFAM" id="SSF53756">
    <property type="entry name" value="UDP-Glycosyltransferase/glycogen phosphorylase"/>
    <property type="match status" value="1"/>
</dbReference>
<dbReference type="CDD" id="cd03801">
    <property type="entry name" value="GT4_PimA-like"/>
    <property type="match status" value="1"/>
</dbReference>
<dbReference type="PANTHER" id="PTHR12526">
    <property type="entry name" value="GLYCOSYLTRANSFERASE"/>
    <property type="match status" value="1"/>
</dbReference>
<evidence type="ECO:0000313" key="3">
    <source>
        <dbReference type="Proteomes" id="UP000057981"/>
    </source>
</evidence>
<organism evidence="2 3">
    <name type="scientific">Pseudalgibacter alginicilyticus</name>
    <dbReference type="NCBI Taxonomy" id="1736674"/>
    <lineage>
        <taxon>Bacteria</taxon>
        <taxon>Pseudomonadati</taxon>
        <taxon>Bacteroidota</taxon>
        <taxon>Flavobacteriia</taxon>
        <taxon>Flavobacteriales</taxon>
        <taxon>Flavobacteriaceae</taxon>
        <taxon>Pseudalgibacter</taxon>
    </lineage>
</organism>
<dbReference type="GO" id="GO:0016757">
    <property type="term" value="F:glycosyltransferase activity"/>
    <property type="evidence" value="ECO:0007669"/>
    <property type="project" value="InterPro"/>
</dbReference>
<dbReference type="PANTHER" id="PTHR12526:SF630">
    <property type="entry name" value="GLYCOSYLTRANSFERASE"/>
    <property type="match status" value="1"/>
</dbReference>
<dbReference type="InterPro" id="IPR001296">
    <property type="entry name" value="Glyco_trans_1"/>
</dbReference>
<dbReference type="PATRIC" id="fig|1736674.3.peg.1076"/>
<proteinExistence type="predicted"/>
<evidence type="ECO:0000259" key="1">
    <source>
        <dbReference type="Pfam" id="PF00534"/>
    </source>
</evidence>
<name>A0A0P0CVW7_9FLAO</name>
<dbReference type="OrthoDB" id="1395864at2"/>
<dbReference type="Gene3D" id="3.40.50.2000">
    <property type="entry name" value="Glycogen Phosphorylase B"/>
    <property type="match status" value="2"/>
</dbReference>
<feature type="domain" description="Glycosyl transferase family 1" evidence="1">
    <location>
        <begin position="186"/>
        <end position="353"/>
    </location>
</feature>
<sequence>MRFLIISHALHKVKETNVFSYAPYVREMNVWLKYVDEVEVVSPLVSEAISEIDKAYKHNDLVLTDIPYIQFTSIKHIVSSLFKIPIILFNIFKACKNADHIHLRCPGNIGLLGCLVQIVFPKKLKTAKYAGNWDPNSKQPLSYKLQKWILSNTFLTKNMHVLVYGDWKNQTKNIKAFFTATYKNSEKEKPVVRDYLGPLKFVFVGSLVTGKRPLFAIQVIEALRKQGKSVFLDMYGDGVLKPELQNYIHANGLDNIVVLHGNQPKDTIKKSFKIAHFSILASKSEGWPKAIAESMFFGVIPIATSTSCVPFMLGFGERGLLINTNIEDVVVKIHDVLKDAKKAESISKKASKWSQEYTLDKFENEIVKLLKFS</sequence>
<dbReference type="Proteomes" id="UP000057981">
    <property type="component" value="Chromosome"/>
</dbReference>
<dbReference type="STRING" id="1736674.APS56_05245"/>
<reference evidence="2 3" key="1">
    <citation type="submission" date="2015-10" db="EMBL/GenBank/DDBJ databases">
        <authorList>
            <person name="Gilbert D.G."/>
        </authorList>
    </citation>
    <scope>NUCLEOTIDE SEQUENCE [LARGE SCALE GENOMIC DNA]</scope>
    <source>
        <strain evidence="3">HZ-22</strain>
    </source>
</reference>
<keyword evidence="2" id="KW-0808">Transferase</keyword>
<dbReference type="EMBL" id="CP012898">
    <property type="protein sequence ID" value="ALJ04579.1"/>
    <property type="molecule type" value="Genomic_DNA"/>
</dbReference>
<keyword evidence="3" id="KW-1185">Reference proteome</keyword>
<dbReference type="Pfam" id="PF00534">
    <property type="entry name" value="Glycos_transf_1"/>
    <property type="match status" value="1"/>
</dbReference>
<dbReference type="KEGG" id="ahz:APS56_05245"/>
<dbReference type="AlphaFoldDB" id="A0A0P0CVW7"/>
<accession>A0A0P0CVW7</accession>
<evidence type="ECO:0000313" key="2">
    <source>
        <dbReference type="EMBL" id="ALJ04579.1"/>
    </source>
</evidence>
<protein>
    <submittedName>
        <fullName evidence="2">Glycosyl transferase</fullName>
    </submittedName>
</protein>